<evidence type="ECO:0000259" key="6">
    <source>
        <dbReference type="Pfam" id="PF04932"/>
    </source>
</evidence>
<keyword evidence="3 5" id="KW-1133">Transmembrane helix</keyword>
<dbReference type="InterPro" id="IPR007016">
    <property type="entry name" value="O-antigen_ligase-rel_domated"/>
</dbReference>
<feature type="transmembrane region" description="Helical" evidence="5">
    <location>
        <begin position="13"/>
        <end position="45"/>
    </location>
</feature>
<dbReference type="AlphaFoldDB" id="A0A381PFK7"/>
<evidence type="ECO:0000256" key="5">
    <source>
        <dbReference type="SAM" id="Phobius"/>
    </source>
</evidence>
<evidence type="ECO:0000256" key="2">
    <source>
        <dbReference type="ARBA" id="ARBA00022692"/>
    </source>
</evidence>
<dbReference type="GO" id="GO:0016020">
    <property type="term" value="C:membrane"/>
    <property type="evidence" value="ECO:0007669"/>
    <property type="project" value="UniProtKB-SubCell"/>
</dbReference>
<dbReference type="Pfam" id="PF04932">
    <property type="entry name" value="Wzy_C"/>
    <property type="match status" value="1"/>
</dbReference>
<organism evidence="7">
    <name type="scientific">marine metagenome</name>
    <dbReference type="NCBI Taxonomy" id="408172"/>
    <lineage>
        <taxon>unclassified sequences</taxon>
        <taxon>metagenomes</taxon>
        <taxon>ecological metagenomes</taxon>
    </lineage>
</organism>
<feature type="domain" description="O-antigen ligase-related" evidence="6">
    <location>
        <begin position="200"/>
        <end position="358"/>
    </location>
</feature>
<evidence type="ECO:0000313" key="7">
    <source>
        <dbReference type="EMBL" id="SUZ65414.1"/>
    </source>
</evidence>
<dbReference type="EMBL" id="UINC01000959">
    <property type="protein sequence ID" value="SUZ65414.1"/>
    <property type="molecule type" value="Genomic_DNA"/>
</dbReference>
<proteinExistence type="predicted"/>
<feature type="transmembrane region" description="Helical" evidence="5">
    <location>
        <begin position="349"/>
        <end position="372"/>
    </location>
</feature>
<evidence type="ECO:0000256" key="3">
    <source>
        <dbReference type="ARBA" id="ARBA00022989"/>
    </source>
</evidence>
<feature type="transmembrane region" description="Helical" evidence="5">
    <location>
        <begin position="57"/>
        <end position="77"/>
    </location>
</feature>
<protein>
    <recommendedName>
        <fullName evidence="6">O-antigen ligase-related domain-containing protein</fullName>
    </recommendedName>
</protein>
<comment type="subcellular location">
    <subcellularLocation>
        <location evidence="1">Membrane</location>
        <topology evidence="1">Multi-pass membrane protein</topology>
    </subcellularLocation>
</comment>
<gene>
    <name evidence="7" type="ORF">METZ01_LOCUS18268</name>
</gene>
<dbReference type="PANTHER" id="PTHR37422:SF13">
    <property type="entry name" value="LIPOPOLYSACCHARIDE BIOSYNTHESIS PROTEIN PA4999-RELATED"/>
    <property type="match status" value="1"/>
</dbReference>
<dbReference type="PANTHER" id="PTHR37422">
    <property type="entry name" value="TEICHURONIC ACID BIOSYNTHESIS PROTEIN TUAE"/>
    <property type="match status" value="1"/>
</dbReference>
<feature type="transmembrane region" description="Helical" evidence="5">
    <location>
        <begin position="109"/>
        <end position="129"/>
    </location>
</feature>
<feature type="transmembrane region" description="Helical" evidence="5">
    <location>
        <begin position="167"/>
        <end position="186"/>
    </location>
</feature>
<keyword evidence="2 5" id="KW-0812">Transmembrane</keyword>
<accession>A0A381PFK7</accession>
<feature type="transmembrane region" description="Helical" evidence="5">
    <location>
        <begin position="384"/>
        <end position="401"/>
    </location>
</feature>
<feature type="transmembrane region" description="Helical" evidence="5">
    <location>
        <begin position="198"/>
        <end position="229"/>
    </location>
</feature>
<evidence type="ECO:0000256" key="4">
    <source>
        <dbReference type="ARBA" id="ARBA00023136"/>
    </source>
</evidence>
<keyword evidence="4 5" id="KW-0472">Membrane</keyword>
<name>A0A381PFK7_9ZZZZ</name>
<reference evidence="7" key="1">
    <citation type="submission" date="2018-05" db="EMBL/GenBank/DDBJ databases">
        <authorList>
            <person name="Lanie J.A."/>
            <person name="Ng W.-L."/>
            <person name="Kazmierczak K.M."/>
            <person name="Andrzejewski T.M."/>
            <person name="Davidsen T.M."/>
            <person name="Wayne K.J."/>
            <person name="Tettelin H."/>
            <person name="Glass J.I."/>
            <person name="Rusch D."/>
            <person name="Podicherti R."/>
            <person name="Tsui H.-C.T."/>
            <person name="Winkler M.E."/>
        </authorList>
    </citation>
    <scope>NUCLEOTIDE SEQUENCE</scope>
</reference>
<evidence type="ECO:0000256" key="1">
    <source>
        <dbReference type="ARBA" id="ARBA00004141"/>
    </source>
</evidence>
<dbReference type="InterPro" id="IPR051533">
    <property type="entry name" value="WaaL-like"/>
</dbReference>
<sequence>MNSFFSTKNWNKFFLYLLFICSTFSIAGTDASITILYLMTLISWIWYRQMSQLRNPLLWSILFFMAAAVLSGLLNAYETEHLMALRTNWRLLLPLLLAVILADIDEEQLLSVFFGFVMLISIYGIIQYFTGADWLRPEGQQLTTPFSSGTSTESPVFHGKGNFSHHLTYGGFLLLCFPLVCSLIFCKGWSPFARLVTAIIAVVVLLGIGASLGRSIWLGTAVAITILLFRLSPKLMLAFSILVIAGGTYFYSQFSEPSFQNRTPTNRIEALQQRFISGFMPQSNQDRILMWEAGISAIQDHFWLGIGYGNDSEIMPVYREKISERTGHRFFNSAGTGIHNIYLQTWINYGLFGFLGYLSILIIFFWQSILTIYKTIPYSFENSILWAGIAGVSGFMVAGFFENNFRDGEVQAMLMILIGLNLHQIQKMKERIFSH</sequence>